<dbReference type="OrthoDB" id="10625911at2759"/>
<organism evidence="1 2">
    <name type="scientific">Trametes coccinea (strain BRFM310)</name>
    <name type="common">Pycnoporus coccineus</name>
    <dbReference type="NCBI Taxonomy" id="1353009"/>
    <lineage>
        <taxon>Eukaryota</taxon>
        <taxon>Fungi</taxon>
        <taxon>Dikarya</taxon>
        <taxon>Basidiomycota</taxon>
        <taxon>Agaricomycotina</taxon>
        <taxon>Agaricomycetes</taxon>
        <taxon>Polyporales</taxon>
        <taxon>Polyporaceae</taxon>
        <taxon>Trametes</taxon>
    </lineage>
</organism>
<keyword evidence="2" id="KW-1185">Reference proteome</keyword>
<dbReference type="AlphaFoldDB" id="A0A1Y2IZV4"/>
<protein>
    <submittedName>
        <fullName evidence="1">Uncharacterized protein</fullName>
    </submittedName>
</protein>
<evidence type="ECO:0000313" key="2">
    <source>
        <dbReference type="Proteomes" id="UP000193067"/>
    </source>
</evidence>
<sequence>MLVDLASSNALARDEDAASHDTILASGCQSTDHCEATRLPGRVNTSSVGGEGHRRPFTSIHARCPMPVPVPATWNLQLLGPPSRGGFLPVAELDTRFPATPVSQAYPGEEEGGLQAFACVVRAHPCPGVRGGLDWTPQVVLLRRRRGVSSRPSVCSTPLRAGRVRWGSRRDVRQSKQMRAPGWWVFSSRCAGGRGQAVSCRLEDGRVLRLPGVRIAPRTHSGQRSFKSRSE</sequence>
<accession>A0A1Y2IZV4</accession>
<proteinExistence type="predicted"/>
<evidence type="ECO:0000313" key="1">
    <source>
        <dbReference type="EMBL" id="OSD06114.1"/>
    </source>
</evidence>
<dbReference type="EMBL" id="KZ084091">
    <property type="protein sequence ID" value="OSD06114.1"/>
    <property type="molecule type" value="Genomic_DNA"/>
</dbReference>
<gene>
    <name evidence="1" type="ORF">PYCCODRAFT_1079208</name>
</gene>
<reference evidence="1 2" key="1">
    <citation type="journal article" date="2015" name="Biotechnol. Biofuels">
        <title>Enhanced degradation of softwood versus hardwood by the white-rot fungus Pycnoporus coccineus.</title>
        <authorList>
            <person name="Couturier M."/>
            <person name="Navarro D."/>
            <person name="Chevret D."/>
            <person name="Henrissat B."/>
            <person name="Piumi F."/>
            <person name="Ruiz-Duenas F.J."/>
            <person name="Martinez A.T."/>
            <person name="Grigoriev I.V."/>
            <person name="Riley R."/>
            <person name="Lipzen A."/>
            <person name="Berrin J.G."/>
            <person name="Master E.R."/>
            <person name="Rosso M.N."/>
        </authorList>
    </citation>
    <scope>NUCLEOTIDE SEQUENCE [LARGE SCALE GENOMIC DNA]</scope>
    <source>
        <strain evidence="1 2">BRFM310</strain>
    </source>
</reference>
<name>A0A1Y2IZV4_TRAC3</name>
<dbReference type="Proteomes" id="UP000193067">
    <property type="component" value="Unassembled WGS sequence"/>
</dbReference>